<proteinExistence type="inferred from homology"/>
<dbReference type="InterPro" id="IPR051446">
    <property type="entry name" value="HTH_trans_reg/aminotransferase"/>
</dbReference>
<evidence type="ECO:0000256" key="6">
    <source>
        <dbReference type="SAM" id="MobiDB-lite"/>
    </source>
</evidence>
<dbReference type="InterPro" id="IPR015421">
    <property type="entry name" value="PyrdxlP-dep_Trfase_major"/>
</dbReference>
<dbReference type="PANTHER" id="PTHR46577:SF1">
    <property type="entry name" value="HTH-TYPE TRANSCRIPTIONAL REGULATORY PROTEIN GABR"/>
    <property type="match status" value="1"/>
</dbReference>
<name>A0A7W2JF74_9PSED</name>
<comment type="caution">
    <text evidence="8">The sequence shown here is derived from an EMBL/GenBank/DDBJ whole genome shotgun (WGS) entry which is preliminary data.</text>
</comment>
<dbReference type="RefSeq" id="WP_182365114.1">
    <property type="nucleotide sequence ID" value="NZ_JACGCU010000002.1"/>
</dbReference>
<dbReference type="InterPro" id="IPR036390">
    <property type="entry name" value="WH_DNA-bd_sf"/>
</dbReference>
<dbReference type="InterPro" id="IPR036388">
    <property type="entry name" value="WH-like_DNA-bd_sf"/>
</dbReference>
<dbReference type="PRINTS" id="PR00035">
    <property type="entry name" value="HTHGNTR"/>
</dbReference>
<dbReference type="AlphaFoldDB" id="A0A7W2JF74"/>
<dbReference type="SMART" id="SM00345">
    <property type="entry name" value="HTH_GNTR"/>
    <property type="match status" value="1"/>
</dbReference>
<dbReference type="Pfam" id="PF00392">
    <property type="entry name" value="GntR"/>
    <property type="match status" value="1"/>
</dbReference>
<dbReference type="GO" id="GO:0030170">
    <property type="term" value="F:pyridoxal phosphate binding"/>
    <property type="evidence" value="ECO:0007669"/>
    <property type="project" value="InterPro"/>
</dbReference>
<keyword evidence="8" id="KW-0032">Aminotransferase</keyword>
<dbReference type="PROSITE" id="PS50949">
    <property type="entry name" value="HTH_GNTR"/>
    <property type="match status" value="1"/>
</dbReference>
<evidence type="ECO:0000256" key="2">
    <source>
        <dbReference type="ARBA" id="ARBA00022898"/>
    </source>
</evidence>
<evidence type="ECO:0000256" key="4">
    <source>
        <dbReference type="ARBA" id="ARBA00023125"/>
    </source>
</evidence>
<dbReference type="Gene3D" id="3.40.640.10">
    <property type="entry name" value="Type I PLP-dependent aspartate aminotransferase-like (Major domain)"/>
    <property type="match status" value="1"/>
</dbReference>
<feature type="region of interest" description="Disordered" evidence="6">
    <location>
        <begin position="89"/>
        <end position="113"/>
    </location>
</feature>
<evidence type="ECO:0000256" key="3">
    <source>
        <dbReference type="ARBA" id="ARBA00023015"/>
    </source>
</evidence>
<comment type="similarity">
    <text evidence="1">In the C-terminal section; belongs to the class-I pyridoxal-phosphate-dependent aminotransferase family.</text>
</comment>
<dbReference type="InterPro" id="IPR015424">
    <property type="entry name" value="PyrdxlP-dep_Trfase"/>
</dbReference>
<gene>
    <name evidence="8" type="ORF">H4C44_01895</name>
</gene>
<evidence type="ECO:0000313" key="9">
    <source>
        <dbReference type="Proteomes" id="UP000556620"/>
    </source>
</evidence>
<evidence type="ECO:0000256" key="5">
    <source>
        <dbReference type="ARBA" id="ARBA00023163"/>
    </source>
</evidence>
<dbReference type="CDD" id="cd00609">
    <property type="entry name" value="AAT_like"/>
    <property type="match status" value="1"/>
</dbReference>
<dbReference type="InterPro" id="IPR004839">
    <property type="entry name" value="Aminotransferase_I/II_large"/>
</dbReference>
<keyword evidence="5" id="KW-0804">Transcription</keyword>
<dbReference type="PANTHER" id="PTHR46577">
    <property type="entry name" value="HTH-TYPE TRANSCRIPTIONAL REGULATORY PROTEIN GABR"/>
    <property type="match status" value="1"/>
</dbReference>
<evidence type="ECO:0000259" key="7">
    <source>
        <dbReference type="PROSITE" id="PS50949"/>
    </source>
</evidence>
<keyword evidence="4" id="KW-0238">DNA-binding</keyword>
<dbReference type="EMBL" id="JACGCU010000002">
    <property type="protein sequence ID" value="MBA6057932.1"/>
    <property type="molecule type" value="Genomic_DNA"/>
</dbReference>
<dbReference type="Pfam" id="PF00155">
    <property type="entry name" value="Aminotran_1_2"/>
    <property type="match status" value="1"/>
</dbReference>
<keyword evidence="2" id="KW-0663">Pyridoxal phosphate</keyword>
<reference evidence="8 9" key="1">
    <citation type="submission" date="2020-07" db="EMBL/GenBank/DDBJ databases">
        <title>Diversity of carbapenemase encoding genes among Pseudomonas putida group clinical isolates in a tertiary Brazilian hospital.</title>
        <authorList>
            <person name="Alberto-Lei F."/>
            <person name="Nodari C.S."/>
            <person name="Streling A.P."/>
            <person name="Paulino J.T."/>
            <person name="Bessa-Neto F.O."/>
            <person name="Cayo R."/>
            <person name="Gales A.C."/>
        </authorList>
    </citation>
    <scope>NUCLEOTIDE SEQUENCE [LARGE SCALE GENOMIC DNA]</scope>
    <source>
        <strain evidence="8 9">14535</strain>
    </source>
</reference>
<keyword evidence="3" id="KW-0805">Transcription regulation</keyword>
<evidence type="ECO:0000313" key="8">
    <source>
        <dbReference type="EMBL" id="MBA6057932.1"/>
    </source>
</evidence>
<feature type="domain" description="HTH gntR-type" evidence="7">
    <location>
        <begin position="18"/>
        <end position="86"/>
    </location>
</feature>
<dbReference type="GO" id="GO:0008483">
    <property type="term" value="F:transaminase activity"/>
    <property type="evidence" value="ECO:0007669"/>
    <property type="project" value="UniProtKB-KW"/>
</dbReference>
<feature type="compositionally biased region" description="Low complexity" evidence="6">
    <location>
        <begin position="89"/>
        <end position="100"/>
    </location>
</feature>
<dbReference type="CDD" id="cd07377">
    <property type="entry name" value="WHTH_GntR"/>
    <property type="match status" value="1"/>
</dbReference>
<evidence type="ECO:0000256" key="1">
    <source>
        <dbReference type="ARBA" id="ARBA00005384"/>
    </source>
</evidence>
<dbReference type="GO" id="GO:0003700">
    <property type="term" value="F:DNA-binding transcription factor activity"/>
    <property type="evidence" value="ECO:0007669"/>
    <property type="project" value="InterPro"/>
</dbReference>
<dbReference type="SUPFAM" id="SSF53383">
    <property type="entry name" value="PLP-dependent transferases"/>
    <property type="match status" value="1"/>
</dbReference>
<protein>
    <submittedName>
        <fullName evidence="8">PLP-dependent aminotransferase family protein</fullName>
    </submittedName>
</protein>
<dbReference type="InterPro" id="IPR000524">
    <property type="entry name" value="Tscrpt_reg_HTH_GntR"/>
</dbReference>
<keyword evidence="8" id="KW-0808">Transferase</keyword>
<sequence length="496" mass="53990">MMTFSSPSFAPLDERSAAPLYRQLYNRVLAAIAADTLAPGDRLPSARAMAKELGVARGTVELAYSLLTSEGYLLALKQKGTVVNPELRPPAAAATVQPPASDGPEDPDALRRPPQLLPFQLGLPAMDAFPRKIWARLGARYLRGMQPGDLDYPPPLGLPALRSAIASYLQMSRGIACTAQQLFITSGWRSSLSLVAQTLLRNGERAWVEDPGYPVTRQVLRQFGLELEGVAVDAEGMNVEQAIANARAAQVAMVTPGHQSPLSMALSLPRRQLLLDWAASTGAWIVEDDYDSEYRYVGRPLPPLASLDRNGRVVYAGTFSKMLFPGIRLAYLVVPLAQVAAFERVAHTLFSGGSPSMTQALVAQFIAEGHFTRHIQRMRRLYNERRALTVGALERSLPKGWHVERSPGGMHLLLRLPQGVSDTLLAEQLLGEGIAVQALSRWHLALPRRSGLLLSFTNCASAAQAEQLGALISEKLSHSPRPLDPAANLLANNRER</sequence>
<organism evidence="8 9">
    <name type="scientific">Pseudomonas juntendi</name>
    <dbReference type="NCBI Taxonomy" id="2666183"/>
    <lineage>
        <taxon>Bacteria</taxon>
        <taxon>Pseudomonadati</taxon>
        <taxon>Pseudomonadota</taxon>
        <taxon>Gammaproteobacteria</taxon>
        <taxon>Pseudomonadales</taxon>
        <taxon>Pseudomonadaceae</taxon>
        <taxon>Pseudomonas</taxon>
    </lineage>
</organism>
<dbReference type="GO" id="GO:0003677">
    <property type="term" value="F:DNA binding"/>
    <property type="evidence" value="ECO:0007669"/>
    <property type="project" value="UniProtKB-KW"/>
</dbReference>
<dbReference type="SUPFAM" id="SSF46785">
    <property type="entry name" value="Winged helix' DNA-binding domain"/>
    <property type="match status" value="1"/>
</dbReference>
<accession>A0A7W2JF74</accession>
<dbReference type="Proteomes" id="UP000556620">
    <property type="component" value="Unassembled WGS sequence"/>
</dbReference>
<dbReference type="Gene3D" id="1.10.10.10">
    <property type="entry name" value="Winged helix-like DNA-binding domain superfamily/Winged helix DNA-binding domain"/>
    <property type="match status" value="1"/>
</dbReference>